<dbReference type="EMBL" id="JACCJC010000010">
    <property type="protein sequence ID" value="KAF6238355.1"/>
    <property type="molecule type" value="Genomic_DNA"/>
</dbReference>
<accession>A0A8H6L7I4</accession>
<comment type="caution">
    <text evidence="1">The sequence shown here is derived from an EMBL/GenBank/DDBJ whole genome shotgun (WGS) entry which is preliminary data.</text>
</comment>
<dbReference type="Proteomes" id="UP000578531">
    <property type="component" value="Unassembled WGS sequence"/>
</dbReference>
<keyword evidence="2" id="KW-1185">Reference proteome</keyword>
<evidence type="ECO:0000313" key="2">
    <source>
        <dbReference type="Proteomes" id="UP000578531"/>
    </source>
</evidence>
<sequence>MAFAGRKRPGKWLLKLLPKRFAAQSSASGLYNHCGRMAYQVDFLFHERLGNNAGAPPCIRQLETNLAWSPLAWSIHRGMKDVLIAYDLPYMSAYRETLAATLAAAVPRHSFALRHRGWGPQFITESMGDQAASAVLGDDRRSGDTCRLVTAITEVLGEPPEIDMD</sequence>
<dbReference type="AlphaFoldDB" id="A0A8H6L7I4"/>
<name>A0A8H6L7I4_9LECA</name>
<reference evidence="1 2" key="1">
    <citation type="journal article" date="2020" name="Genomics">
        <title>Complete, high-quality genomes from long-read metagenomic sequencing of two wolf lichen thalli reveals enigmatic genome architecture.</title>
        <authorList>
            <person name="McKenzie S.K."/>
            <person name="Walston R.F."/>
            <person name="Allen J.L."/>
        </authorList>
    </citation>
    <scope>NUCLEOTIDE SEQUENCE [LARGE SCALE GENOMIC DNA]</scope>
    <source>
        <strain evidence="1">WasteWater2</strain>
    </source>
</reference>
<dbReference type="RefSeq" id="XP_037167662.1">
    <property type="nucleotide sequence ID" value="XM_037305560.1"/>
</dbReference>
<dbReference type="OrthoDB" id="5414271at2759"/>
<dbReference type="GeneID" id="59285301"/>
<proteinExistence type="predicted"/>
<protein>
    <submittedName>
        <fullName evidence="1">Uncharacterized protein</fullName>
    </submittedName>
</protein>
<evidence type="ECO:0000313" key="1">
    <source>
        <dbReference type="EMBL" id="KAF6238355.1"/>
    </source>
</evidence>
<organism evidence="1 2">
    <name type="scientific">Letharia columbiana</name>
    <dbReference type="NCBI Taxonomy" id="112416"/>
    <lineage>
        <taxon>Eukaryota</taxon>
        <taxon>Fungi</taxon>
        <taxon>Dikarya</taxon>
        <taxon>Ascomycota</taxon>
        <taxon>Pezizomycotina</taxon>
        <taxon>Lecanoromycetes</taxon>
        <taxon>OSLEUM clade</taxon>
        <taxon>Lecanoromycetidae</taxon>
        <taxon>Lecanorales</taxon>
        <taxon>Lecanorineae</taxon>
        <taxon>Parmeliaceae</taxon>
        <taxon>Letharia</taxon>
    </lineage>
</organism>
<gene>
    <name evidence="1" type="ORF">HO173_003635</name>
</gene>